<evidence type="ECO:0000313" key="2">
    <source>
        <dbReference type="Proteomes" id="UP000000238"/>
    </source>
</evidence>
<dbReference type="STRING" id="349521.HCH_03675"/>
<dbReference type="HOGENOM" id="CLU_2954104_0_0_6"/>
<keyword evidence="2" id="KW-1185">Reference proteome</keyword>
<evidence type="ECO:0000313" key="1">
    <source>
        <dbReference type="EMBL" id="ABC30416.1"/>
    </source>
</evidence>
<sequence length="59" mass="6391">MKIISVESGRRWRASLKATGWRSEAKHENVTDAKADIQVGCAGGLGDVQRLGHVCKSLI</sequence>
<protein>
    <submittedName>
        <fullName evidence="1">Uncharacterized protein</fullName>
    </submittedName>
</protein>
<accession>Q2SG08</accession>
<name>Q2SG08_HAHCH</name>
<proteinExistence type="predicted"/>
<dbReference type="AlphaFoldDB" id="Q2SG08"/>
<organism evidence="1 2">
    <name type="scientific">Hahella chejuensis (strain KCTC 2396)</name>
    <dbReference type="NCBI Taxonomy" id="349521"/>
    <lineage>
        <taxon>Bacteria</taxon>
        <taxon>Pseudomonadati</taxon>
        <taxon>Pseudomonadota</taxon>
        <taxon>Gammaproteobacteria</taxon>
        <taxon>Oceanospirillales</taxon>
        <taxon>Hahellaceae</taxon>
        <taxon>Hahella</taxon>
    </lineage>
</organism>
<gene>
    <name evidence="1" type="ordered locus">HCH_03675</name>
</gene>
<dbReference type="KEGG" id="hch:HCH_03675"/>
<dbReference type="EMBL" id="CP000155">
    <property type="protein sequence ID" value="ABC30416.1"/>
    <property type="molecule type" value="Genomic_DNA"/>
</dbReference>
<dbReference type="Proteomes" id="UP000000238">
    <property type="component" value="Chromosome"/>
</dbReference>
<reference evidence="1 2" key="1">
    <citation type="journal article" date="2005" name="Nucleic Acids Res.">
        <title>Genomic blueprint of Hahella chejuensis, a marine microbe producing an algicidal agent.</title>
        <authorList>
            <person name="Jeong H."/>
            <person name="Yim J.H."/>
            <person name="Lee C."/>
            <person name="Choi S.-H."/>
            <person name="Park Y.K."/>
            <person name="Yoon S.H."/>
            <person name="Hur C.-G."/>
            <person name="Kang H.-Y."/>
            <person name="Kim D."/>
            <person name="Lee H.H."/>
            <person name="Park K.H."/>
            <person name="Park S.-H."/>
            <person name="Park H.-S."/>
            <person name="Lee H.K."/>
            <person name="Oh T.K."/>
            <person name="Kim J.F."/>
        </authorList>
    </citation>
    <scope>NUCLEOTIDE SEQUENCE [LARGE SCALE GENOMIC DNA]</scope>
    <source>
        <strain evidence="1 2">KCTC 2396</strain>
    </source>
</reference>